<gene>
    <name evidence="1" type="ORF">NQ317_015863</name>
</gene>
<evidence type="ECO:0000313" key="1">
    <source>
        <dbReference type="EMBL" id="KAJ8978056.1"/>
    </source>
</evidence>
<evidence type="ECO:0000313" key="2">
    <source>
        <dbReference type="Proteomes" id="UP001162164"/>
    </source>
</evidence>
<accession>A0ABQ9JJI6</accession>
<dbReference type="EMBL" id="JAPWTJ010000478">
    <property type="protein sequence ID" value="KAJ8978056.1"/>
    <property type="molecule type" value="Genomic_DNA"/>
</dbReference>
<comment type="caution">
    <text evidence="1">The sequence shown here is derived from an EMBL/GenBank/DDBJ whole genome shotgun (WGS) entry which is preliminary data.</text>
</comment>
<protein>
    <submittedName>
        <fullName evidence="1">Uncharacterized protein</fullName>
    </submittedName>
</protein>
<reference evidence="1" key="1">
    <citation type="journal article" date="2023" name="Insect Mol. Biol.">
        <title>Genome sequencing provides insights into the evolution of gene families encoding plant cell wall-degrading enzymes in longhorned beetles.</title>
        <authorList>
            <person name="Shin N.R."/>
            <person name="Okamura Y."/>
            <person name="Kirsch R."/>
            <person name="Pauchet Y."/>
        </authorList>
    </citation>
    <scope>NUCLEOTIDE SEQUENCE</scope>
    <source>
        <strain evidence="1">MMC_N1</strain>
    </source>
</reference>
<keyword evidence="2" id="KW-1185">Reference proteome</keyword>
<organism evidence="1 2">
    <name type="scientific">Molorchus minor</name>
    <dbReference type="NCBI Taxonomy" id="1323400"/>
    <lineage>
        <taxon>Eukaryota</taxon>
        <taxon>Metazoa</taxon>
        <taxon>Ecdysozoa</taxon>
        <taxon>Arthropoda</taxon>
        <taxon>Hexapoda</taxon>
        <taxon>Insecta</taxon>
        <taxon>Pterygota</taxon>
        <taxon>Neoptera</taxon>
        <taxon>Endopterygota</taxon>
        <taxon>Coleoptera</taxon>
        <taxon>Polyphaga</taxon>
        <taxon>Cucujiformia</taxon>
        <taxon>Chrysomeloidea</taxon>
        <taxon>Cerambycidae</taxon>
        <taxon>Lamiinae</taxon>
        <taxon>Monochamini</taxon>
        <taxon>Molorchus</taxon>
    </lineage>
</organism>
<proteinExistence type="predicted"/>
<dbReference type="Proteomes" id="UP001162164">
    <property type="component" value="Unassembled WGS sequence"/>
</dbReference>
<name>A0ABQ9JJI6_9CUCU</name>
<sequence>MESLHANYIFLLHAHSASIYPQDFWKNDQPVHYDGFSRTPLGQLIRECCVNVPSERKRSVAYRK</sequence>